<sequence length="325" mass="36896">MADYGSTSTRFRTERSDKYWIPGGDLHLIAGNIVYKVHRHFFERESPKFKEMLASPTSPGQPRPGATIGTAIELDVGSEALDKFLWIFYNPTFSIYKAPAEDWACILELANRWKFSEVKQFAIRELHKQEMSLIDRIVLYQNCRAEEEALIPLYAELCARDQPLSLAESEKLGVQTAVIVFQAREALRSQPAERGKSPLPENVEDDEVENTVREILQGVPQSNRKSISLNGWAAAYEEALASMSDAQARTRRARRIPREEPTETSIETVTERETEASTPINTEPTVVEREFGASHREEEKPSAGTQSRKKSIRKSILRSLRLTKK</sequence>
<evidence type="ECO:0000259" key="2">
    <source>
        <dbReference type="PROSITE" id="PS50097"/>
    </source>
</evidence>
<dbReference type="Proteomes" id="UP000054988">
    <property type="component" value="Unassembled WGS sequence"/>
</dbReference>
<reference evidence="3 4" key="1">
    <citation type="submission" date="2015-12" db="EMBL/GenBank/DDBJ databases">
        <title>Draft genome sequence of Moniliophthora roreri, the causal agent of frosty pod rot of cacao.</title>
        <authorList>
            <person name="Aime M.C."/>
            <person name="Diaz-Valderrama J.R."/>
            <person name="Kijpornyongpan T."/>
            <person name="Phillips-Mora W."/>
        </authorList>
    </citation>
    <scope>NUCLEOTIDE SEQUENCE [LARGE SCALE GENOMIC DNA]</scope>
    <source>
        <strain evidence="3 4">MCA 2952</strain>
    </source>
</reference>
<gene>
    <name evidence="3" type="ORF">WG66_845</name>
</gene>
<dbReference type="SUPFAM" id="SSF54695">
    <property type="entry name" value="POZ domain"/>
    <property type="match status" value="1"/>
</dbReference>
<dbReference type="Gene3D" id="3.30.710.10">
    <property type="entry name" value="Potassium Channel Kv1.1, Chain A"/>
    <property type="match status" value="1"/>
</dbReference>
<dbReference type="eggNOG" id="ENOG502SNMY">
    <property type="taxonomic scope" value="Eukaryota"/>
</dbReference>
<evidence type="ECO:0000313" key="4">
    <source>
        <dbReference type="Proteomes" id="UP000054988"/>
    </source>
</evidence>
<accession>A0A0W0GDH4</accession>
<comment type="caution">
    <text evidence="3">The sequence shown here is derived from an EMBL/GenBank/DDBJ whole genome shotgun (WGS) entry which is preliminary data.</text>
</comment>
<protein>
    <recommendedName>
        <fullName evidence="2">BTB domain-containing protein</fullName>
    </recommendedName>
</protein>
<feature type="domain" description="BTB" evidence="2">
    <location>
        <begin position="24"/>
        <end position="97"/>
    </location>
</feature>
<organism evidence="3 4">
    <name type="scientific">Moniliophthora roreri</name>
    <name type="common">Frosty pod rot fungus</name>
    <name type="synonym">Monilia roreri</name>
    <dbReference type="NCBI Taxonomy" id="221103"/>
    <lineage>
        <taxon>Eukaryota</taxon>
        <taxon>Fungi</taxon>
        <taxon>Dikarya</taxon>
        <taxon>Basidiomycota</taxon>
        <taxon>Agaricomycotina</taxon>
        <taxon>Agaricomycetes</taxon>
        <taxon>Agaricomycetidae</taxon>
        <taxon>Agaricales</taxon>
        <taxon>Marasmiineae</taxon>
        <taxon>Marasmiaceae</taxon>
        <taxon>Moniliophthora</taxon>
    </lineage>
</organism>
<feature type="compositionally biased region" description="Basic residues" evidence="1">
    <location>
        <begin position="307"/>
        <end position="325"/>
    </location>
</feature>
<feature type="region of interest" description="Disordered" evidence="1">
    <location>
        <begin position="243"/>
        <end position="325"/>
    </location>
</feature>
<dbReference type="PROSITE" id="PS50097">
    <property type="entry name" value="BTB"/>
    <property type="match status" value="1"/>
</dbReference>
<proteinExistence type="predicted"/>
<dbReference type="InterPro" id="IPR011333">
    <property type="entry name" value="SKP1/BTB/POZ_sf"/>
</dbReference>
<evidence type="ECO:0000256" key="1">
    <source>
        <dbReference type="SAM" id="MobiDB-lite"/>
    </source>
</evidence>
<evidence type="ECO:0000313" key="3">
    <source>
        <dbReference type="EMBL" id="KTB46595.1"/>
    </source>
</evidence>
<feature type="compositionally biased region" description="Basic and acidic residues" evidence="1">
    <location>
        <begin position="286"/>
        <end position="301"/>
    </location>
</feature>
<dbReference type="EMBL" id="LATX01000314">
    <property type="protein sequence ID" value="KTB46595.1"/>
    <property type="molecule type" value="Genomic_DNA"/>
</dbReference>
<name>A0A0W0GDH4_MONRR</name>
<dbReference type="InterPro" id="IPR000210">
    <property type="entry name" value="BTB/POZ_dom"/>
</dbReference>
<dbReference type="AlphaFoldDB" id="A0A0W0GDH4"/>